<reference evidence="3 4" key="1">
    <citation type="submission" date="2024-03" db="EMBL/GenBank/DDBJ databases">
        <title>Draft genome sequence of Pseudonocardia sp. DW16-2.</title>
        <authorList>
            <person name="Duangmal K."/>
        </authorList>
    </citation>
    <scope>NUCLEOTIDE SEQUENCE [LARGE SCALE GENOMIC DNA]</scope>
    <source>
        <strain evidence="3 4">DW16-2</strain>
    </source>
</reference>
<feature type="domain" description="FAD-binding" evidence="2">
    <location>
        <begin position="13"/>
        <end position="343"/>
    </location>
</feature>
<dbReference type="SUPFAM" id="SSF51905">
    <property type="entry name" value="FAD/NAD(P)-binding domain"/>
    <property type="match status" value="1"/>
</dbReference>
<evidence type="ECO:0000259" key="2">
    <source>
        <dbReference type="Pfam" id="PF01494"/>
    </source>
</evidence>
<evidence type="ECO:0000313" key="3">
    <source>
        <dbReference type="EMBL" id="MEJ8277482.1"/>
    </source>
</evidence>
<dbReference type="InterPro" id="IPR050631">
    <property type="entry name" value="PheA/TfdB_FAD_monoxygenase"/>
</dbReference>
<comment type="caution">
    <text evidence="3">The sequence shown here is derived from an EMBL/GenBank/DDBJ whole genome shotgun (WGS) entry which is preliminary data.</text>
</comment>
<dbReference type="InterPro" id="IPR002938">
    <property type="entry name" value="FAD-bd"/>
</dbReference>
<dbReference type="EMBL" id="JBBJUP010000001">
    <property type="protein sequence ID" value="MEJ8277482.1"/>
    <property type="molecule type" value="Genomic_DNA"/>
</dbReference>
<keyword evidence="4" id="KW-1185">Reference proteome</keyword>
<dbReference type="NCBIfam" id="NF004834">
    <property type="entry name" value="PRK06185.1-3"/>
    <property type="match status" value="1"/>
</dbReference>
<sequence>MSQSRSETRSDRTTCCVVGGGPAGMMLGLLLARAGVAVTVLEKHGDFLRDFRGDTVHPTTLDLLDDLGLGERFAALPQSRMNEVLVPDERGGVQQVGDFSLLRRVGVRHPYVAMVPQWDLLDLLADAGRAEPSFDLRMDTRATSLVREGGRVAGVRYATTTGPGETVEGEIRADLTIACDGRHSVLREGTGLPVTEFDVPFDTWWFRLPRHREETDAALRPRLGRGRFAVVLPREGYFQIAYLGPKGTDARLRERGVEAFRADVAELMPEFADRVGEIATMDDVKHLDVKLNRLRRWHVDGLLCIGDAAHAMSPIGGVGINLAVQDAVAAARLLAAPLQRGAVTARDLARVRNRRLLPTILVQGLQRIMHASIAGPAIAGNLDGPPAPLLRLMRSVPAARIIPAYLVGVGFRPERAPDFARRGGAVSGRPGPRPARR</sequence>
<dbReference type="PRINTS" id="PR00420">
    <property type="entry name" value="RNGMNOXGNASE"/>
</dbReference>
<evidence type="ECO:0000313" key="4">
    <source>
        <dbReference type="Proteomes" id="UP001364211"/>
    </source>
</evidence>
<keyword evidence="1" id="KW-0560">Oxidoreductase</keyword>
<dbReference type="Gene3D" id="3.50.50.60">
    <property type="entry name" value="FAD/NAD(P)-binding domain"/>
    <property type="match status" value="2"/>
</dbReference>
<dbReference type="PANTHER" id="PTHR43476:SF5">
    <property type="entry name" value="FAD-DEPENDENT MONOOXYGENASE"/>
    <property type="match status" value="1"/>
</dbReference>
<dbReference type="InterPro" id="IPR036188">
    <property type="entry name" value="FAD/NAD-bd_sf"/>
</dbReference>
<dbReference type="Pfam" id="PF01494">
    <property type="entry name" value="FAD_binding_3"/>
    <property type="match status" value="1"/>
</dbReference>
<gene>
    <name evidence="3" type="ORF">WJX68_00950</name>
</gene>
<dbReference type="PANTHER" id="PTHR43476">
    <property type="entry name" value="3-(3-HYDROXY-PHENYL)PROPIONATE/3-HYDROXYCINNAMIC ACID HYDROXYLASE"/>
    <property type="match status" value="1"/>
</dbReference>
<dbReference type="Proteomes" id="UP001364211">
    <property type="component" value="Unassembled WGS sequence"/>
</dbReference>
<dbReference type="NCBIfam" id="NF004833">
    <property type="entry name" value="PRK06185.1-1"/>
    <property type="match status" value="1"/>
</dbReference>
<dbReference type="RefSeq" id="WP_340285524.1">
    <property type="nucleotide sequence ID" value="NZ_JBBJUP010000001.1"/>
</dbReference>
<name>A0ABU8T0J8_9PSEU</name>
<protein>
    <submittedName>
        <fullName evidence="3">FAD-dependent oxidoreductase</fullName>
    </submittedName>
</protein>
<proteinExistence type="predicted"/>
<organism evidence="3 4">
    <name type="scientific">Pseudonocardia spirodelae</name>
    <dbReference type="NCBI Taxonomy" id="3133431"/>
    <lineage>
        <taxon>Bacteria</taxon>
        <taxon>Bacillati</taxon>
        <taxon>Actinomycetota</taxon>
        <taxon>Actinomycetes</taxon>
        <taxon>Pseudonocardiales</taxon>
        <taxon>Pseudonocardiaceae</taxon>
        <taxon>Pseudonocardia</taxon>
    </lineage>
</organism>
<accession>A0ABU8T0J8</accession>
<evidence type="ECO:0000256" key="1">
    <source>
        <dbReference type="ARBA" id="ARBA00023002"/>
    </source>
</evidence>